<evidence type="ECO:0000256" key="6">
    <source>
        <dbReference type="PROSITE-ProRule" id="PRU00169"/>
    </source>
</evidence>
<feature type="DNA-binding region" description="OmpR/PhoB-type" evidence="7">
    <location>
        <begin position="128"/>
        <end position="226"/>
    </location>
</feature>
<evidence type="ECO:0000259" key="8">
    <source>
        <dbReference type="PROSITE" id="PS50110"/>
    </source>
</evidence>
<evidence type="ECO:0000313" key="10">
    <source>
        <dbReference type="EMBL" id="RGR74874.1"/>
    </source>
</evidence>
<dbReference type="SMART" id="SM00448">
    <property type="entry name" value="REC"/>
    <property type="match status" value="1"/>
</dbReference>
<keyword evidence="2" id="KW-0902">Two-component regulatory system</keyword>
<dbReference type="Pfam" id="PF00486">
    <property type="entry name" value="Trans_reg_C"/>
    <property type="match status" value="1"/>
</dbReference>
<dbReference type="CDD" id="cd17574">
    <property type="entry name" value="REC_OmpR"/>
    <property type="match status" value="1"/>
</dbReference>
<feature type="modified residue" description="4-aspartylphosphate" evidence="6">
    <location>
        <position position="52"/>
    </location>
</feature>
<dbReference type="Pfam" id="PF00072">
    <property type="entry name" value="Response_reg"/>
    <property type="match status" value="1"/>
</dbReference>
<evidence type="ECO:0000259" key="9">
    <source>
        <dbReference type="PROSITE" id="PS51755"/>
    </source>
</evidence>
<keyword evidence="3" id="KW-0805">Transcription regulation</keyword>
<dbReference type="GO" id="GO:0000976">
    <property type="term" value="F:transcription cis-regulatory region binding"/>
    <property type="evidence" value="ECO:0007669"/>
    <property type="project" value="TreeGrafter"/>
</dbReference>
<name>A0A412G3B7_9FIRM</name>
<protein>
    <submittedName>
        <fullName evidence="10">DNA-binding response regulator</fullName>
    </submittedName>
</protein>
<evidence type="ECO:0000256" key="3">
    <source>
        <dbReference type="ARBA" id="ARBA00023015"/>
    </source>
</evidence>
<proteinExistence type="predicted"/>
<dbReference type="GeneID" id="83015197"/>
<evidence type="ECO:0000256" key="2">
    <source>
        <dbReference type="ARBA" id="ARBA00023012"/>
    </source>
</evidence>
<accession>A0A412G3B7</accession>
<feature type="domain" description="Response regulatory" evidence="8">
    <location>
        <begin position="3"/>
        <end position="116"/>
    </location>
</feature>
<dbReference type="EMBL" id="QRUP01000007">
    <property type="protein sequence ID" value="RGR74874.1"/>
    <property type="molecule type" value="Genomic_DNA"/>
</dbReference>
<evidence type="ECO:0000256" key="1">
    <source>
        <dbReference type="ARBA" id="ARBA00022553"/>
    </source>
</evidence>
<evidence type="ECO:0000256" key="5">
    <source>
        <dbReference type="ARBA" id="ARBA00023163"/>
    </source>
</evidence>
<dbReference type="GO" id="GO:0000156">
    <property type="term" value="F:phosphorelay response regulator activity"/>
    <property type="evidence" value="ECO:0007669"/>
    <property type="project" value="TreeGrafter"/>
</dbReference>
<dbReference type="Proteomes" id="UP000284178">
    <property type="component" value="Unassembled WGS sequence"/>
</dbReference>
<keyword evidence="4 7" id="KW-0238">DNA-binding</keyword>
<dbReference type="PROSITE" id="PS50110">
    <property type="entry name" value="RESPONSE_REGULATORY"/>
    <property type="match status" value="1"/>
</dbReference>
<dbReference type="SUPFAM" id="SSF52172">
    <property type="entry name" value="CheY-like"/>
    <property type="match status" value="1"/>
</dbReference>
<dbReference type="GO" id="GO:0006355">
    <property type="term" value="P:regulation of DNA-templated transcription"/>
    <property type="evidence" value="ECO:0007669"/>
    <property type="project" value="InterPro"/>
</dbReference>
<keyword evidence="11" id="KW-1185">Reference proteome</keyword>
<dbReference type="GO" id="GO:0005829">
    <property type="term" value="C:cytosol"/>
    <property type="evidence" value="ECO:0007669"/>
    <property type="project" value="TreeGrafter"/>
</dbReference>
<gene>
    <name evidence="10" type="ORF">DWY25_07235</name>
</gene>
<keyword evidence="5" id="KW-0804">Transcription</keyword>
<dbReference type="Gene3D" id="1.10.10.10">
    <property type="entry name" value="Winged helix-like DNA-binding domain superfamily/Winged helix DNA-binding domain"/>
    <property type="match status" value="1"/>
</dbReference>
<dbReference type="PANTHER" id="PTHR48111:SF40">
    <property type="entry name" value="PHOSPHATE REGULON TRANSCRIPTIONAL REGULATORY PROTEIN PHOB"/>
    <property type="match status" value="1"/>
</dbReference>
<evidence type="ECO:0000313" key="11">
    <source>
        <dbReference type="Proteomes" id="UP000284178"/>
    </source>
</evidence>
<dbReference type="InterPro" id="IPR001867">
    <property type="entry name" value="OmpR/PhoB-type_DNA-bd"/>
</dbReference>
<organism evidence="10 11">
    <name type="scientific">Holdemania filiformis</name>
    <dbReference type="NCBI Taxonomy" id="61171"/>
    <lineage>
        <taxon>Bacteria</taxon>
        <taxon>Bacillati</taxon>
        <taxon>Bacillota</taxon>
        <taxon>Erysipelotrichia</taxon>
        <taxon>Erysipelotrichales</taxon>
        <taxon>Erysipelotrichaceae</taxon>
        <taxon>Holdemania</taxon>
    </lineage>
</organism>
<dbReference type="RefSeq" id="WP_117894675.1">
    <property type="nucleotide sequence ID" value="NZ_CABJCV010000007.1"/>
</dbReference>
<keyword evidence="1 6" id="KW-0597">Phosphoprotein</keyword>
<evidence type="ECO:0000256" key="7">
    <source>
        <dbReference type="PROSITE-ProRule" id="PRU01091"/>
    </source>
</evidence>
<dbReference type="AlphaFoldDB" id="A0A412G3B7"/>
<dbReference type="InterPro" id="IPR036388">
    <property type="entry name" value="WH-like_DNA-bd_sf"/>
</dbReference>
<dbReference type="InterPro" id="IPR011006">
    <property type="entry name" value="CheY-like_superfamily"/>
</dbReference>
<reference evidence="10 11" key="1">
    <citation type="submission" date="2018-08" db="EMBL/GenBank/DDBJ databases">
        <title>A genome reference for cultivated species of the human gut microbiota.</title>
        <authorList>
            <person name="Zou Y."/>
            <person name="Xue W."/>
            <person name="Luo G."/>
        </authorList>
    </citation>
    <scope>NUCLEOTIDE SEQUENCE [LARGE SCALE GENOMIC DNA]</scope>
    <source>
        <strain evidence="10 11">AF24-29</strain>
    </source>
</reference>
<dbReference type="Gene3D" id="3.40.50.2300">
    <property type="match status" value="1"/>
</dbReference>
<dbReference type="SMART" id="SM00862">
    <property type="entry name" value="Trans_reg_C"/>
    <property type="match status" value="1"/>
</dbReference>
<dbReference type="InterPro" id="IPR039420">
    <property type="entry name" value="WalR-like"/>
</dbReference>
<feature type="domain" description="OmpR/PhoB-type" evidence="9">
    <location>
        <begin position="128"/>
        <end position="226"/>
    </location>
</feature>
<dbReference type="CDD" id="cd00383">
    <property type="entry name" value="trans_reg_C"/>
    <property type="match status" value="1"/>
</dbReference>
<evidence type="ECO:0000256" key="4">
    <source>
        <dbReference type="ARBA" id="ARBA00023125"/>
    </source>
</evidence>
<sequence>MIRVLLVEDDDIVAKVIQYYLGQEGGYEVVRTRNAGEALYAARDAFDVILLDILLPDVNGIDLCGRLREIHDCPILFISCLDDSDMIVKALEAGGDDFLAKPFDNKVLAARIQANLRRARRDVKNRVTNQLACADFILDAQTHGVLKDGTIIKLSLIEFRILSFMMQNAGRYFTGEEIYKAIWGKDSYGDIRTVTVHMHNLRKKVETDAANPRHLKNEWGKGYVFE</sequence>
<dbReference type="PROSITE" id="PS51755">
    <property type="entry name" value="OMPR_PHOB"/>
    <property type="match status" value="1"/>
</dbReference>
<dbReference type="PANTHER" id="PTHR48111">
    <property type="entry name" value="REGULATOR OF RPOS"/>
    <property type="match status" value="1"/>
</dbReference>
<dbReference type="GO" id="GO:0032993">
    <property type="term" value="C:protein-DNA complex"/>
    <property type="evidence" value="ECO:0007669"/>
    <property type="project" value="TreeGrafter"/>
</dbReference>
<dbReference type="InterPro" id="IPR001789">
    <property type="entry name" value="Sig_transdc_resp-reg_receiver"/>
</dbReference>
<comment type="caution">
    <text evidence="10">The sequence shown here is derived from an EMBL/GenBank/DDBJ whole genome shotgun (WGS) entry which is preliminary data.</text>
</comment>